<dbReference type="PANTHER" id="PTHR12128:SF66">
    <property type="entry name" value="4-HYDROXY-2-OXOGLUTARATE ALDOLASE, MITOCHONDRIAL"/>
    <property type="match status" value="1"/>
</dbReference>
<sequence length="294" mass="32564">MNKLNKQIGGIIPIAAAPFTNSGLLDEDSFQQMIRHLQQTGANGITLFGLATEFHKLSEQEMDTMVDITLRELESTPNVVSMVSITEHTSEHAVRRAKQAANLGADSLMLLPPFFLQPSEAALIDHISKVAASVEIPIIVQYAPSQTGVRIAPSVFLQLHEQHPNIQFIKVETQPPGRYVSQLIEGSQGKLGSLVGYAGVQMPDVLDRGASGIQPGCSFTEIYVALFDLYQSGNREAFDALFQRLLPFTSYWMQGVELIIQVEKVILQKRGIIASDYCRTPYYALDQIERNMID</sequence>
<dbReference type="PANTHER" id="PTHR12128">
    <property type="entry name" value="DIHYDRODIPICOLINATE SYNTHASE"/>
    <property type="match status" value="1"/>
</dbReference>
<evidence type="ECO:0000313" key="4">
    <source>
        <dbReference type="EMBL" id="MFD2117589.1"/>
    </source>
</evidence>
<comment type="similarity">
    <text evidence="1 3">Belongs to the DapA family.</text>
</comment>
<dbReference type="Pfam" id="PF00701">
    <property type="entry name" value="DHDPS"/>
    <property type="match status" value="1"/>
</dbReference>
<keyword evidence="2 3" id="KW-0456">Lyase</keyword>
<dbReference type="SMART" id="SM01130">
    <property type="entry name" value="DHDPS"/>
    <property type="match status" value="1"/>
</dbReference>
<organism evidence="4 5">
    <name type="scientific">Paenibacillus yanchengensis</name>
    <dbReference type="NCBI Taxonomy" id="2035833"/>
    <lineage>
        <taxon>Bacteria</taxon>
        <taxon>Bacillati</taxon>
        <taxon>Bacillota</taxon>
        <taxon>Bacilli</taxon>
        <taxon>Bacillales</taxon>
        <taxon>Paenibacillaceae</taxon>
        <taxon>Paenibacillus</taxon>
    </lineage>
</organism>
<dbReference type="EMBL" id="JBHUHO010000042">
    <property type="protein sequence ID" value="MFD2117589.1"/>
    <property type="molecule type" value="Genomic_DNA"/>
</dbReference>
<evidence type="ECO:0000256" key="3">
    <source>
        <dbReference type="PIRNR" id="PIRNR001365"/>
    </source>
</evidence>
<proteinExistence type="inferred from homology"/>
<comment type="caution">
    <text evidence="4">The sequence shown here is derived from an EMBL/GenBank/DDBJ whole genome shotgun (WGS) entry which is preliminary data.</text>
</comment>
<name>A0ABW4YQ27_9BACL</name>
<evidence type="ECO:0000256" key="2">
    <source>
        <dbReference type="ARBA" id="ARBA00023239"/>
    </source>
</evidence>
<dbReference type="InterPro" id="IPR013785">
    <property type="entry name" value="Aldolase_TIM"/>
</dbReference>
<dbReference type="CDD" id="cd00408">
    <property type="entry name" value="DHDPS-like"/>
    <property type="match status" value="1"/>
</dbReference>
<accession>A0ABW4YQ27</accession>
<dbReference type="RefSeq" id="WP_377774840.1">
    <property type="nucleotide sequence ID" value="NZ_JBHUHO010000042.1"/>
</dbReference>
<protein>
    <submittedName>
        <fullName evidence="4">Dihydrodipicolinate synthase family protein</fullName>
    </submittedName>
</protein>
<keyword evidence="5" id="KW-1185">Reference proteome</keyword>
<dbReference type="PIRSF" id="PIRSF001365">
    <property type="entry name" value="DHDPS"/>
    <property type="match status" value="1"/>
</dbReference>
<reference evidence="5" key="1">
    <citation type="journal article" date="2019" name="Int. J. Syst. Evol. Microbiol.">
        <title>The Global Catalogue of Microorganisms (GCM) 10K type strain sequencing project: providing services to taxonomists for standard genome sequencing and annotation.</title>
        <authorList>
            <consortium name="The Broad Institute Genomics Platform"/>
            <consortium name="The Broad Institute Genome Sequencing Center for Infectious Disease"/>
            <person name="Wu L."/>
            <person name="Ma J."/>
        </authorList>
    </citation>
    <scope>NUCLEOTIDE SEQUENCE [LARGE SCALE GENOMIC DNA]</scope>
    <source>
        <strain evidence="5">GH52</strain>
    </source>
</reference>
<evidence type="ECO:0000313" key="5">
    <source>
        <dbReference type="Proteomes" id="UP001597362"/>
    </source>
</evidence>
<dbReference type="InterPro" id="IPR002220">
    <property type="entry name" value="DapA-like"/>
</dbReference>
<dbReference type="Gene3D" id="3.20.20.70">
    <property type="entry name" value="Aldolase class I"/>
    <property type="match status" value="1"/>
</dbReference>
<dbReference type="SUPFAM" id="SSF51569">
    <property type="entry name" value="Aldolase"/>
    <property type="match status" value="1"/>
</dbReference>
<evidence type="ECO:0000256" key="1">
    <source>
        <dbReference type="ARBA" id="ARBA00007592"/>
    </source>
</evidence>
<dbReference type="PRINTS" id="PR00146">
    <property type="entry name" value="DHPICSNTHASE"/>
</dbReference>
<gene>
    <name evidence="4" type="ORF">ACFSJH_17815</name>
</gene>
<dbReference type="Proteomes" id="UP001597362">
    <property type="component" value="Unassembled WGS sequence"/>
</dbReference>